<dbReference type="GeneID" id="111596971"/>
<dbReference type="OrthoDB" id="7912890at2759"/>
<proteinExistence type="predicted"/>
<organism evidence="1 2">
    <name type="scientific">Drosophila hydei</name>
    <name type="common">Fruit fly</name>
    <dbReference type="NCBI Taxonomy" id="7224"/>
    <lineage>
        <taxon>Eukaryota</taxon>
        <taxon>Metazoa</taxon>
        <taxon>Ecdysozoa</taxon>
        <taxon>Arthropoda</taxon>
        <taxon>Hexapoda</taxon>
        <taxon>Insecta</taxon>
        <taxon>Pterygota</taxon>
        <taxon>Neoptera</taxon>
        <taxon>Endopterygota</taxon>
        <taxon>Diptera</taxon>
        <taxon>Brachycera</taxon>
        <taxon>Muscomorpha</taxon>
        <taxon>Ephydroidea</taxon>
        <taxon>Drosophilidae</taxon>
        <taxon>Drosophila</taxon>
    </lineage>
</organism>
<gene>
    <name evidence="2" type="primary">LOC111596971</name>
</gene>
<name>A0A6J1LKX4_DROHY</name>
<evidence type="ECO:0000313" key="2">
    <source>
        <dbReference type="RefSeq" id="XP_023167215.1"/>
    </source>
</evidence>
<dbReference type="RefSeq" id="XP_023167215.1">
    <property type="nucleotide sequence ID" value="XM_023311447.1"/>
</dbReference>
<dbReference type="Proteomes" id="UP000504633">
    <property type="component" value="Unplaced"/>
</dbReference>
<protein>
    <submittedName>
        <fullName evidence="2">Uncharacterized protein LOC111596971</fullName>
    </submittedName>
</protein>
<dbReference type="KEGG" id="dhe:111596971"/>
<sequence length="134" mass="15561">MGFTSYIERMKNWAVSRVYRVPLTSDESDSSKKRFPNLGENIQHVVQTPQFEQVLNTASPYLLASMGAWPGYWIYRGFDYHSHRAHIPLPIYIRQTFYQAKLLQLIIIMTGILTIVKNQKNLHVFPGMGNRNDS</sequence>
<dbReference type="AlphaFoldDB" id="A0A6J1LKX4"/>
<reference evidence="2" key="1">
    <citation type="submission" date="2025-08" db="UniProtKB">
        <authorList>
            <consortium name="RefSeq"/>
        </authorList>
    </citation>
    <scope>IDENTIFICATION</scope>
    <source>
        <strain evidence="2">15085-1641.00</strain>
        <tissue evidence="2">Whole body</tissue>
    </source>
</reference>
<dbReference type="OMA" id="YWIYRGF"/>
<evidence type="ECO:0000313" key="1">
    <source>
        <dbReference type="Proteomes" id="UP000504633"/>
    </source>
</evidence>
<accession>A0A6J1LKX4</accession>
<keyword evidence="1" id="KW-1185">Reference proteome</keyword>